<protein>
    <submittedName>
        <fullName evidence="1">Uncharacterized protein</fullName>
    </submittedName>
</protein>
<comment type="caution">
    <text evidence="1">The sequence shown here is derived from an EMBL/GenBank/DDBJ whole genome shotgun (WGS) entry which is preliminary data.</text>
</comment>
<dbReference type="Proteomes" id="UP000238034">
    <property type="component" value="Unassembled WGS sequence"/>
</dbReference>
<keyword evidence="2" id="KW-1185">Reference proteome</keyword>
<evidence type="ECO:0000313" key="1">
    <source>
        <dbReference type="EMBL" id="PRY55187.1"/>
    </source>
</evidence>
<organism evidence="1 2">
    <name type="scientific">Arcticibacter pallidicorallinus</name>
    <dbReference type="NCBI Taxonomy" id="1259464"/>
    <lineage>
        <taxon>Bacteria</taxon>
        <taxon>Pseudomonadati</taxon>
        <taxon>Bacteroidota</taxon>
        <taxon>Sphingobacteriia</taxon>
        <taxon>Sphingobacteriales</taxon>
        <taxon>Sphingobacteriaceae</taxon>
        <taxon>Arcticibacter</taxon>
    </lineage>
</organism>
<sequence length="410" mass="46734">MNIHFKLFVFLITWYTCLDSARAQDASYIYADVVLKNKTTVTGVIRWSSGQIFWTDVLQVSKTDVLALKYLKKYQLDKLPGSRDNTDGINWEFMNLWTDKLPKRRQETLCRFGDIVSIHVTGSQNAQIFFKSGSKIRVSGGSEISDLGKDILVYSSKAQKIAWKDISRINFRETGESTLPWKGKPLYGTVQTVNGPVSGLIKWDKSKFASSAAVYGKRSDRTVGINFSQIKKISKKDQGAVITLLSGKQVFLKDSRDVNASNRGIVIADPEGGQVIVQWSAFQSADFHQREAEAINYNSFARPRRIYAQAFGSEGRILKGNCTFDMDEEWNFEMLEGTRNRIHYKIPFSNISGITPQNEKQSNVILKDQRSLTLNNENDVSALNWGLIIWLKNSKYQYLPWEEINKVQFR</sequence>
<reference evidence="1 2" key="1">
    <citation type="submission" date="2018-03" db="EMBL/GenBank/DDBJ databases">
        <title>Genomic Encyclopedia of Type Strains, Phase III (KMG-III): the genomes of soil and plant-associated and newly described type strains.</title>
        <authorList>
            <person name="Whitman W."/>
        </authorList>
    </citation>
    <scope>NUCLEOTIDE SEQUENCE [LARGE SCALE GENOMIC DNA]</scope>
    <source>
        <strain evidence="1 2">CGMCC 1.9313</strain>
    </source>
</reference>
<name>A0A2T0UBJ8_9SPHI</name>
<accession>A0A2T0UBJ8</accession>
<dbReference type="EMBL" id="PVTH01000001">
    <property type="protein sequence ID" value="PRY55187.1"/>
    <property type="molecule type" value="Genomic_DNA"/>
</dbReference>
<proteinExistence type="predicted"/>
<dbReference type="AlphaFoldDB" id="A0A2T0UBJ8"/>
<dbReference type="OrthoDB" id="6195245at2"/>
<evidence type="ECO:0000313" key="2">
    <source>
        <dbReference type="Proteomes" id="UP000238034"/>
    </source>
</evidence>
<gene>
    <name evidence="1" type="ORF">B0I27_101155</name>
</gene>
<dbReference type="RefSeq" id="WP_106290410.1">
    <property type="nucleotide sequence ID" value="NZ_PVTH01000001.1"/>
</dbReference>